<organism evidence="9 10">
    <name type="scientific">Euplotes crassus</name>
    <dbReference type="NCBI Taxonomy" id="5936"/>
    <lineage>
        <taxon>Eukaryota</taxon>
        <taxon>Sar</taxon>
        <taxon>Alveolata</taxon>
        <taxon>Ciliophora</taxon>
        <taxon>Intramacronucleata</taxon>
        <taxon>Spirotrichea</taxon>
        <taxon>Hypotrichia</taxon>
        <taxon>Euplotida</taxon>
        <taxon>Euplotidae</taxon>
        <taxon>Moneuplotes</taxon>
    </lineage>
</organism>
<dbReference type="Proteomes" id="UP001295684">
    <property type="component" value="Unassembled WGS sequence"/>
</dbReference>
<gene>
    <name evidence="9" type="ORF">ECRASSUSDP1_LOCUS29416</name>
</gene>
<evidence type="ECO:0000256" key="5">
    <source>
        <dbReference type="ARBA" id="ARBA00023242"/>
    </source>
</evidence>
<evidence type="ECO:0000256" key="1">
    <source>
        <dbReference type="ARBA" id="ARBA00022723"/>
    </source>
</evidence>
<feature type="domain" description="C2H2-type" evidence="8">
    <location>
        <begin position="205"/>
        <end position="232"/>
    </location>
</feature>
<reference evidence="9" key="1">
    <citation type="submission" date="2023-07" db="EMBL/GenBank/DDBJ databases">
        <authorList>
            <consortium name="AG Swart"/>
            <person name="Singh M."/>
            <person name="Singh A."/>
            <person name="Seah K."/>
            <person name="Emmerich C."/>
        </authorList>
    </citation>
    <scope>NUCLEOTIDE SEQUENCE</scope>
    <source>
        <strain evidence="9">DP1</strain>
    </source>
</reference>
<proteinExistence type="predicted"/>
<dbReference type="PANTHER" id="PTHR23235">
    <property type="entry name" value="KRUEPPEL-LIKE TRANSCRIPTION FACTOR"/>
    <property type="match status" value="1"/>
</dbReference>
<evidence type="ECO:0000259" key="8">
    <source>
        <dbReference type="PROSITE" id="PS50157"/>
    </source>
</evidence>
<evidence type="ECO:0000256" key="7">
    <source>
        <dbReference type="SAM" id="MobiDB-lite"/>
    </source>
</evidence>
<name>A0AAD1YDJ9_EUPCR</name>
<dbReference type="Gene3D" id="3.30.160.60">
    <property type="entry name" value="Classic Zinc Finger"/>
    <property type="match status" value="3"/>
</dbReference>
<evidence type="ECO:0000256" key="2">
    <source>
        <dbReference type="ARBA" id="ARBA00022737"/>
    </source>
</evidence>
<keyword evidence="3 6" id="KW-0863">Zinc-finger</keyword>
<dbReference type="GO" id="GO:0008270">
    <property type="term" value="F:zinc ion binding"/>
    <property type="evidence" value="ECO:0007669"/>
    <property type="project" value="UniProtKB-KW"/>
</dbReference>
<dbReference type="SUPFAM" id="SSF57667">
    <property type="entry name" value="beta-beta-alpha zinc fingers"/>
    <property type="match status" value="2"/>
</dbReference>
<dbReference type="AlphaFoldDB" id="A0AAD1YDJ9"/>
<keyword evidence="5" id="KW-0539">Nucleus</keyword>
<dbReference type="FunFam" id="3.30.160.60:FF:000110">
    <property type="entry name" value="Zinc finger protein-like"/>
    <property type="match status" value="1"/>
</dbReference>
<dbReference type="Pfam" id="PF00096">
    <property type="entry name" value="zf-C2H2"/>
    <property type="match status" value="2"/>
</dbReference>
<keyword evidence="2" id="KW-0677">Repeat</keyword>
<dbReference type="InterPro" id="IPR013087">
    <property type="entry name" value="Znf_C2H2_type"/>
</dbReference>
<evidence type="ECO:0000313" key="9">
    <source>
        <dbReference type="EMBL" id="CAI2387782.1"/>
    </source>
</evidence>
<feature type="domain" description="C2H2-type" evidence="8">
    <location>
        <begin position="142"/>
        <end position="171"/>
    </location>
</feature>
<evidence type="ECO:0000256" key="4">
    <source>
        <dbReference type="ARBA" id="ARBA00022833"/>
    </source>
</evidence>
<accession>A0AAD1YDJ9</accession>
<dbReference type="PROSITE" id="PS50157">
    <property type="entry name" value="ZINC_FINGER_C2H2_2"/>
    <property type="match status" value="3"/>
</dbReference>
<evidence type="ECO:0000256" key="6">
    <source>
        <dbReference type="PROSITE-ProRule" id="PRU00042"/>
    </source>
</evidence>
<keyword evidence="4" id="KW-0862">Zinc</keyword>
<feature type="compositionally biased region" description="Polar residues" evidence="7">
    <location>
        <begin position="232"/>
        <end position="248"/>
    </location>
</feature>
<feature type="domain" description="C2H2-type" evidence="8">
    <location>
        <begin position="172"/>
        <end position="199"/>
    </location>
</feature>
<keyword evidence="10" id="KW-1185">Reference proteome</keyword>
<dbReference type="PANTHER" id="PTHR23235:SF142">
    <property type="entry name" value="ZINC FINGER PROTEIN 384"/>
    <property type="match status" value="1"/>
</dbReference>
<evidence type="ECO:0000313" key="10">
    <source>
        <dbReference type="Proteomes" id="UP001295684"/>
    </source>
</evidence>
<sequence length="248" mass="29013">MDSQSLLKMQILNYLQSLAKCRAVCTSLIMITANSLDTFCFEDCVQQSFISVRDKPRHSEATTKTTQNQKKHDKINEEVKDTLTYESHEMLHYETYKQLKEVSTKQESKVSKTGLYENLLKPFKHAKRVETLPVSGRTITVYICKYDNCNREFTKIWNLVDHARMHEGIKPYKCIFCSKAFTQKGNLKKHSKQHQHRSIEERRLFQCQVCKKKYTEKYNLTAHIRTHKQDGTHQLSKATASQSEVKAK</sequence>
<dbReference type="InterPro" id="IPR036236">
    <property type="entry name" value="Znf_C2H2_sf"/>
</dbReference>
<comment type="caution">
    <text evidence="9">The sequence shown here is derived from an EMBL/GenBank/DDBJ whole genome shotgun (WGS) entry which is preliminary data.</text>
</comment>
<feature type="region of interest" description="Disordered" evidence="7">
    <location>
        <begin position="229"/>
        <end position="248"/>
    </location>
</feature>
<dbReference type="PROSITE" id="PS00028">
    <property type="entry name" value="ZINC_FINGER_C2H2_1"/>
    <property type="match status" value="3"/>
</dbReference>
<dbReference type="GO" id="GO:0000978">
    <property type="term" value="F:RNA polymerase II cis-regulatory region sequence-specific DNA binding"/>
    <property type="evidence" value="ECO:0007669"/>
    <property type="project" value="TreeGrafter"/>
</dbReference>
<protein>
    <recommendedName>
        <fullName evidence="8">C2H2-type domain-containing protein</fullName>
    </recommendedName>
</protein>
<dbReference type="SMART" id="SM00355">
    <property type="entry name" value="ZnF_C2H2"/>
    <property type="match status" value="3"/>
</dbReference>
<evidence type="ECO:0000256" key="3">
    <source>
        <dbReference type="ARBA" id="ARBA00022771"/>
    </source>
</evidence>
<keyword evidence="1" id="KW-0479">Metal-binding</keyword>
<dbReference type="GO" id="GO:0000981">
    <property type="term" value="F:DNA-binding transcription factor activity, RNA polymerase II-specific"/>
    <property type="evidence" value="ECO:0007669"/>
    <property type="project" value="TreeGrafter"/>
</dbReference>
<dbReference type="FunFam" id="3.30.160.60:FF:002343">
    <property type="entry name" value="Zinc finger protein 33A"/>
    <property type="match status" value="1"/>
</dbReference>
<dbReference type="EMBL" id="CAMPGE010030268">
    <property type="protein sequence ID" value="CAI2387782.1"/>
    <property type="molecule type" value="Genomic_DNA"/>
</dbReference>